<dbReference type="Proteomes" id="UP001279734">
    <property type="component" value="Unassembled WGS sequence"/>
</dbReference>
<reference evidence="2" key="1">
    <citation type="submission" date="2023-05" db="EMBL/GenBank/DDBJ databases">
        <title>Nepenthes gracilis genome sequencing.</title>
        <authorList>
            <person name="Fukushima K."/>
        </authorList>
    </citation>
    <scope>NUCLEOTIDE SEQUENCE</scope>
    <source>
        <strain evidence="2">SING2019-196</strain>
    </source>
</reference>
<dbReference type="AlphaFoldDB" id="A0AAD3SYA1"/>
<comment type="caution">
    <text evidence="2">The sequence shown here is derived from an EMBL/GenBank/DDBJ whole genome shotgun (WGS) entry which is preliminary data.</text>
</comment>
<feature type="coiled-coil region" evidence="1">
    <location>
        <begin position="61"/>
        <end position="95"/>
    </location>
</feature>
<gene>
    <name evidence="2" type="ORF">Nepgr_020578</name>
</gene>
<proteinExistence type="predicted"/>
<evidence type="ECO:0000256" key="1">
    <source>
        <dbReference type="SAM" id="Coils"/>
    </source>
</evidence>
<name>A0AAD3SYA1_NEPGR</name>
<organism evidence="2 3">
    <name type="scientific">Nepenthes gracilis</name>
    <name type="common">Slender pitcher plant</name>
    <dbReference type="NCBI Taxonomy" id="150966"/>
    <lineage>
        <taxon>Eukaryota</taxon>
        <taxon>Viridiplantae</taxon>
        <taxon>Streptophyta</taxon>
        <taxon>Embryophyta</taxon>
        <taxon>Tracheophyta</taxon>
        <taxon>Spermatophyta</taxon>
        <taxon>Magnoliopsida</taxon>
        <taxon>eudicotyledons</taxon>
        <taxon>Gunneridae</taxon>
        <taxon>Pentapetalae</taxon>
        <taxon>Caryophyllales</taxon>
        <taxon>Nepenthaceae</taxon>
        <taxon>Nepenthes</taxon>
    </lineage>
</organism>
<protein>
    <submittedName>
        <fullName evidence="2">Uncharacterized protein</fullName>
    </submittedName>
</protein>
<sequence>MELAPQATTRTGQHIYIFTAEFCSPQLPFPQFTPHFVDEIHRVTMEYVSNGALVESKAEETLAEEQALASLENAITKLSKEMKEATESIRRNTARIMALNSTMK</sequence>
<evidence type="ECO:0000313" key="2">
    <source>
        <dbReference type="EMBL" id="GMH18737.1"/>
    </source>
</evidence>
<evidence type="ECO:0000313" key="3">
    <source>
        <dbReference type="Proteomes" id="UP001279734"/>
    </source>
</evidence>
<accession>A0AAD3SYA1</accession>
<keyword evidence="1" id="KW-0175">Coiled coil</keyword>
<keyword evidence="3" id="KW-1185">Reference proteome</keyword>
<dbReference type="EMBL" id="BSYO01000019">
    <property type="protein sequence ID" value="GMH18737.1"/>
    <property type="molecule type" value="Genomic_DNA"/>
</dbReference>